<dbReference type="AlphaFoldDB" id="A0A148KLE7"/>
<gene>
    <name evidence="1" type="ORF">AX660_01550</name>
</gene>
<protein>
    <recommendedName>
        <fullName evidence="3">DUF1697 domain-containing protein</fullName>
    </recommendedName>
</protein>
<dbReference type="PANTHER" id="PTHR36439:SF1">
    <property type="entry name" value="DUF1697 DOMAIN-CONTAINING PROTEIN"/>
    <property type="match status" value="1"/>
</dbReference>
<dbReference type="PANTHER" id="PTHR36439">
    <property type="entry name" value="BLL4334 PROTEIN"/>
    <property type="match status" value="1"/>
</dbReference>
<sequence length="180" mass="20068">MQTWVALFRGINVGGNNILPMKALLDLMTQVGCEEAQSYIQSGNVLFKYKDVNKAELATLLSTLVEQHFGFKPKVLLLRADEFCQLLANNPFKQAYEQPKNLHLFFLDEPANSADIEKLNALKSATEQFDLQQDGFYLYAPDGIGRSKLAEKVEKCLGVATTARNLNTLVKISELLAKLA</sequence>
<dbReference type="Proteomes" id="UP000070299">
    <property type="component" value="Unassembled WGS sequence"/>
</dbReference>
<accession>A0A148KLE7</accession>
<evidence type="ECO:0000313" key="1">
    <source>
        <dbReference type="EMBL" id="KXI27100.1"/>
    </source>
</evidence>
<dbReference type="PIRSF" id="PIRSF008502">
    <property type="entry name" value="UCP008502"/>
    <property type="match status" value="1"/>
</dbReference>
<organism evidence="1 2">
    <name type="scientific">Paraglaciecola hydrolytica</name>
    <dbReference type="NCBI Taxonomy" id="1799789"/>
    <lineage>
        <taxon>Bacteria</taxon>
        <taxon>Pseudomonadati</taxon>
        <taxon>Pseudomonadota</taxon>
        <taxon>Gammaproteobacteria</taxon>
        <taxon>Alteromonadales</taxon>
        <taxon>Alteromonadaceae</taxon>
        <taxon>Paraglaciecola</taxon>
    </lineage>
</organism>
<reference evidence="2" key="1">
    <citation type="submission" date="2016-02" db="EMBL/GenBank/DDBJ databases">
        <authorList>
            <person name="Schultz-Johansen M."/>
            <person name="Glaring M.A."/>
            <person name="Bech P.K."/>
            <person name="Stougaard P."/>
        </authorList>
    </citation>
    <scope>NUCLEOTIDE SEQUENCE [LARGE SCALE GENOMIC DNA]</scope>
    <source>
        <strain evidence="2">S66</strain>
    </source>
</reference>
<dbReference type="SUPFAM" id="SSF160379">
    <property type="entry name" value="SP0830-like"/>
    <property type="match status" value="1"/>
</dbReference>
<dbReference type="InterPro" id="IPR012545">
    <property type="entry name" value="DUF1697"/>
</dbReference>
<proteinExistence type="predicted"/>
<dbReference type="STRING" id="1799789.AX660_01550"/>
<name>A0A148KLE7_9ALTE</name>
<dbReference type="RefSeq" id="WP_068381421.1">
    <property type="nucleotide sequence ID" value="NZ_LSNE01000015.1"/>
</dbReference>
<comment type="caution">
    <text evidence="1">The sequence shown here is derived from an EMBL/GenBank/DDBJ whole genome shotgun (WGS) entry which is preliminary data.</text>
</comment>
<keyword evidence="2" id="KW-1185">Reference proteome</keyword>
<dbReference type="Pfam" id="PF08002">
    <property type="entry name" value="DUF1697"/>
    <property type="match status" value="1"/>
</dbReference>
<dbReference type="Gene3D" id="3.30.70.1280">
    <property type="entry name" value="SP0830-like domains"/>
    <property type="match status" value="1"/>
</dbReference>
<dbReference type="OrthoDB" id="9806494at2"/>
<evidence type="ECO:0000313" key="2">
    <source>
        <dbReference type="Proteomes" id="UP000070299"/>
    </source>
</evidence>
<dbReference type="EMBL" id="LSNE01000015">
    <property type="protein sequence ID" value="KXI27100.1"/>
    <property type="molecule type" value="Genomic_DNA"/>
</dbReference>
<evidence type="ECO:0008006" key="3">
    <source>
        <dbReference type="Google" id="ProtNLM"/>
    </source>
</evidence>